<dbReference type="GO" id="GO:0007267">
    <property type="term" value="P:cell-cell signaling"/>
    <property type="evidence" value="ECO:0007669"/>
    <property type="project" value="InterPro"/>
</dbReference>
<reference evidence="6 7" key="1">
    <citation type="journal article" date="2020" name="J. Phycol.">
        <title>Comparative genome analysis reveals Cyanidiococcus gen. nov., a new extremophilic red algal genus sister to Cyanidioschyzon (Cyanidioschyzonaceae, Rhodophyta).</title>
        <authorList>
            <person name="Liu S.-L."/>
            <person name="Chiang Y.-R."/>
            <person name="Yoon H.S."/>
            <person name="Fu H.-Y."/>
        </authorList>
    </citation>
    <scope>NUCLEOTIDE SEQUENCE [LARGE SCALE GENOMIC DNA]</scope>
    <source>
        <strain evidence="6 7">THAL066</strain>
    </source>
</reference>
<feature type="signal peptide" evidence="3">
    <location>
        <begin position="1"/>
        <end position="24"/>
    </location>
</feature>
<gene>
    <name evidence="6" type="ORF">F1559_000675</name>
</gene>
<dbReference type="GO" id="GO:0007224">
    <property type="term" value="P:smoothened signaling pathway"/>
    <property type="evidence" value="ECO:0007669"/>
    <property type="project" value="TreeGrafter"/>
</dbReference>
<evidence type="ECO:0000256" key="2">
    <source>
        <dbReference type="ARBA" id="ARBA00022729"/>
    </source>
</evidence>
<dbReference type="Proteomes" id="UP000530660">
    <property type="component" value="Unassembled WGS sequence"/>
</dbReference>
<evidence type="ECO:0000313" key="7">
    <source>
        <dbReference type="Proteomes" id="UP000530660"/>
    </source>
</evidence>
<dbReference type="GO" id="GO:0016540">
    <property type="term" value="P:protein autoprocessing"/>
    <property type="evidence" value="ECO:0007669"/>
    <property type="project" value="InterPro"/>
</dbReference>
<dbReference type="GO" id="GO:0005615">
    <property type="term" value="C:extracellular space"/>
    <property type="evidence" value="ECO:0007669"/>
    <property type="project" value="TreeGrafter"/>
</dbReference>
<dbReference type="PANTHER" id="PTHR11889:SF31">
    <property type="entry name" value="PROTEIN HEDGEHOG"/>
    <property type="match status" value="1"/>
</dbReference>
<dbReference type="EMBL" id="VWRR01000009">
    <property type="protein sequence ID" value="KAF6002630.1"/>
    <property type="molecule type" value="Genomic_DNA"/>
</dbReference>
<dbReference type="Pfam" id="PF01079">
    <property type="entry name" value="Hint"/>
    <property type="match status" value="1"/>
</dbReference>
<dbReference type="SMART" id="SM00306">
    <property type="entry name" value="HintN"/>
    <property type="match status" value="1"/>
</dbReference>
<evidence type="ECO:0000313" key="6">
    <source>
        <dbReference type="EMBL" id="KAF6002630.1"/>
    </source>
</evidence>
<dbReference type="CDD" id="cd00081">
    <property type="entry name" value="Hint"/>
    <property type="match status" value="1"/>
</dbReference>
<dbReference type="AlphaFoldDB" id="A0A7J7IIR5"/>
<dbReference type="SMART" id="SM00305">
    <property type="entry name" value="HintC"/>
    <property type="match status" value="1"/>
</dbReference>
<evidence type="ECO:0008006" key="8">
    <source>
        <dbReference type="Google" id="ProtNLM"/>
    </source>
</evidence>
<evidence type="ECO:0000259" key="4">
    <source>
        <dbReference type="SMART" id="SM00305"/>
    </source>
</evidence>
<dbReference type="Gene3D" id="2.170.16.10">
    <property type="entry name" value="Hedgehog/Intein (Hint) domain"/>
    <property type="match status" value="1"/>
</dbReference>
<accession>A0A7J7IIR5</accession>
<dbReference type="GO" id="GO:0048731">
    <property type="term" value="P:system development"/>
    <property type="evidence" value="ECO:0007669"/>
    <property type="project" value="UniProtKB-ARBA"/>
</dbReference>
<evidence type="ECO:0000259" key="5">
    <source>
        <dbReference type="SMART" id="SM00306"/>
    </source>
</evidence>
<dbReference type="InterPro" id="IPR001767">
    <property type="entry name" value="Hedgehog_Hint"/>
</dbReference>
<dbReference type="SUPFAM" id="SSF51294">
    <property type="entry name" value="Hedgehog/intein (Hint) domain"/>
    <property type="match status" value="1"/>
</dbReference>
<dbReference type="PANTHER" id="PTHR11889">
    <property type="entry name" value="HEDGEHOG"/>
    <property type="match status" value="1"/>
</dbReference>
<dbReference type="InterPro" id="IPR001657">
    <property type="entry name" value="Hedgehog"/>
</dbReference>
<protein>
    <recommendedName>
        <fullName evidence="8">Hint domain-containing protein</fullName>
    </recommendedName>
</protein>
<sequence length="493" mass="54078">MYRRGLQTLLILLIVLSISSLVYSVAVTRQEIASSRLGRHLTRAETRFQQRAVQFENDENVLALLDRTEAAPAPVSPPPAPQDNGRECVSDQGLRVRWDWASESQGVVVWTFQNPTNESGAVVLNRGILEQPGSTYCLGDAFWPAYITNNLAFIANGPYPALSGANPNLPLAAIGRDSRTICFVFTLDPGGNFELPEGGFVGISPQCTALLDVRFLNDINMTISYNQATQCNGFDGNTNCPPNPLQTSIPLYQPHSGKAAGAFEPTISSGSGFVCFSGESWVERTDGSRVLLRDLQVGDQVMTLSMSTASGGRVQRPTRVSGFVDRLVHTKPIAYLRVVTGNHVIEITKNHLIWATTEPAEPGIFLQAQRLHPGMYLRGASDELERIERIERVWRSDAFAPLTDTGTLLVNGVLVSCYGNLESHRIAHAAFAPLRLIHRLQHWCTDHHVAGFALVGDHPAVSEKAYGIHPYARMLVRLYALVRFLSGGTLHTL</sequence>
<dbReference type="InterPro" id="IPR003587">
    <property type="entry name" value="Hint_dom_N"/>
</dbReference>
<feature type="domain" description="Hint" evidence="5">
    <location>
        <begin position="273"/>
        <end position="381"/>
    </location>
</feature>
<proteinExistence type="predicted"/>
<keyword evidence="7" id="KW-1185">Reference proteome</keyword>
<dbReference type="InterPro" id="IPR006141">
    <property type="entry name" value="Intein_N"/>
</dbReference>
<feature type="chain" id="PRO_5029871022" description="Hint domain-containing protein" evidence="3">
    <location>
        <begin position="25"/>
        <end position="493"/>
    </location>
</feature>
<keyword evidence="2 3" id="KW-0732">Signal</keyword>
<dbReference type="GO" id="GO:0016539">
    <property type="term" value="P:intein-mediated protein splicing"/>
    <property type="evidence" value="ECO:0007669"/>
    <property type="project" value="InterPro"/>
</dbReference>
<feature type="domain" description="Hint" evidence="4">
    <location>
        <begin position="380"/>
        <end position="423"/>
    </location>
</feature>
<organism evidence="6 7">
    <name type="scientific">Cyanidiococcus yangmingshanensis</name>
    <dbReference type="NCBI Taxonomy" id="2690220"/>
    <lineage>
        <taxon>Eukaryota</taxon>
        <taxon>Rhodophyta</taxon>
        <taxon>Bangiophyceae</taxon>
        <taxon>Cyanidiales</taxon>
        <taxon>Cyanidiaceae</taxon>
        <taxon>Cyanidiococcus</taxon>
    </lineage>
</organism>
<keyword evidence="1" id="KW-0217">Developmental protein</keyword>
<comment type="caution">
    <text evidence="6">The sequence shown here is derived from an EMBL/GenBank/DDBJ whole genome shotgun (WGS) entry which is preliminary data.</text>
</comment>
<name>A0A7J7IIR5_9RHOD</name>
<dbReference type="GO" id="GO:0005509">
    <property type="term" value="F:calcium ion binding"/>
    <property type="evidence" value="ECO:0007669"/>
    <property type="project" value="TreeGrafter"/>
</dbReference>
<dbReference type="OrthoDB" id="4923at2759"/>
<dbReference type="InterPro" id="IPR050387">
    <property type="entry name" value="Hedgehog_Signaling"/>
</dbReference>
<dbReference type="GO" id="GO:0010468">
    <property type="term" value="P:regulation of gene expression"/>
    <property type="evidence" value="ECO:0007669"/>
    <property type="project" value="TreeGrafter"/>
</dbReference>
<dbReference type="PROSITE" id="PS50817">
    <property type="entry name" value="INTEIN_N_TER"/>
    <property type="match status" value="1"/>
</dbReference>
<evidence type="ECO:0000256" key="3">
    <source>
        <dbReference type="SAM" id="SignalP"/>
    </source>
</evidence>
<evidence type="ECO:0000256" key="1">
    <source>
        <dbReference type="ARBA" id="ARBA00022473"/>
    </source>
</evidence>
<dbReference type="GO" id="GO:0005113">
    <property type="term" value="F:patched binding"/>
    <property type="evidence" value="ECO:0007669"/>
    <property type="project" value="TreeGrafter"/>
</dbReference>
<dbReference type="GO" id="GO:0001708">
    <property type="term" value="P:cell fate specification"/>
    <property type="evidence" value="ECO:0007669"/>
    <property type="project" value="TreeGrafter"/>
</dbReference>
<dbReference type="InterPro" id="IPR036844">
    <property type="entry name" value="Hint_dom_sf"/>
</dbReference>
<dbReference type="InterPro" id="IPR003586">
    <property type="entry name" value="Hint_dom_C"/>
</dbReference>
<dbReference type="PRINTS" id="PR00632">
    <property type="entry name" value="SONICHHOG"/>
</dbReference>